<keyword evidence="3" id="KW-1185">Reference proteome</keyword>
<dbReference type="Pfam" id="PF14155">
    <property type="entry name" value="DUF4307"/>
    <property type="match status" value="1"/>
</dbReference>
<reference evidence="2 3" key="1">
    <citation type="submission" date="2017-09" db="EMBL/GenBank/DDBJ databases">
        <authorList>
            <person name="Lee N."/>
            <person name="Cho B.-K."/>
        </authorList>
    </citation>
    <scope>NUCLEOTIDE SEQUENCE [LARGE SCALE GENOMIC DNA]</scope>
    <source>
        <strain evidence="2 3">ATCC 12769</strain>
    </source>
</reference>
<name>A0A5J6F8N4_9ACTN</name>
<dbReference type="AlphaFoldDB" id="A0A5J6F8N4"/>
<accession>A0A5J6F8N4</accession>
<evidence type="ECO:0000313" key="3">
    <source>
        <dbReference type="Proteomes" id="UP000326178"/>
    </source>
</evidence>
<dbReference type="InterPro" id="IPR025443">
    <property type="entry name" value="DUF4307"/>
</dbReference>
<protein>
    <submittedName>
        <fullName evidence="2">DUF4307 domain-containing protein</fullName>
    </submittedName>
</protein>
<dbReference type="RefSeq" id="WP_150487970.1">
    <property type="nucleotide sequence ID" value="NZ_BMUV01000001.1"/>
</dbReference>
<feature type="transmembrane region" description="Helical" evidence="1">
    <location>
        <begin position="25"/>
        <end position="45"/>
    </location>
</feature>
<evidence type="ECO:0000256" key="1">
    <source>
        <dbReference type="SAM" id="Phobius"/>
    </source>
</evidence>
<sequence length="132" mass="14506">MAAVREAVPEGRYGRTQDQRADRKLRIIGGVLGVAFLAMIGWFGYSYIAGQDVRAEIVKSRIVSDGRVDAHLEIHKDRDAVGHCTIRALSEDGGEVGRKEIRVEESTERIDTVVSMRTTTRATAVELMSCGS</sequence>
<keyword evidence="1" id="KW-0812">Transmembrane</keyword>
<dbReference type="Proteomes" id="UP000326178">
    <property type="component" value="Chromosome"/>
</dbReference>
<dbReference type="EMBL" id="CP023702">
    <property type="protein sequence ID" value="QEU72622.1"/>
    <property type="molecule type" value="Genomic_DNA"/>
</dbReference>
<evidence type="ECO:0000313" key="2">
    <source>
        <dbReference type="EMBL" id="QEU72622.1"/>
    </source>
</evidence>
<keyword evidence="1" id="KW-0472">Membrane</keyword>
<dbReference type="KEGG" id="snk:CP967_12010"/>
<keyword evidence="1" id="KW-1133">Transmembrane helix</keyword>
<gene>
    <name evidence="2" type="ORF">CP967_12010</name>
</gene>
<dbReference type="OrthoDB" id="4324067at2"/>
<proteinExistence type="predicted"/>
<organism evidence="2 3">
    <name type="scientific">Streptomyces nitrosporeus</name>
    <dbReference type="NCBI Taxonomy" id="28894"/>
    <lineage>
        <taxon>Bacteria</taxon>
        <taxon>Bacillati</taxon>
        <taxon>Actinomycetota</taxon>
        <taxon>Actinomycetes</taxon>
        <taxon>Kitasatosporales</taxon>
        <taxon>Streptomycetaceae</taxon>
        <taxon>Streptomyces</taxon>
    </lineage>
</organism>